<evidence type="ECO:0000313" key="2">
    <source>
        <dbReference type="EMBL" id="SDN08221.1"/>
    </source>
</evidence>
<dbReference type="Proteomes" id="UP000199682">
    <property type="component" value="Unassembled WGS sequence"/>
</dbReference>
<organism evidence="2 3">
    <name type="scientific">Lentzea albidocapillata subsp. violacea</name>
    <dbReference type="NCBI Taxonomy" id="128104"/>
    <lineage>
        <taxon>Bacteria</taxon>
        <taxon>Bacillati</taxon>
        <taxon>Actinomycetota</taxon>
        <taxon>Actinomycetes</taxon>
        <taxon>Pseudonocardiales</taxon>
        <taxon>Pseudonocardiaceae</taxon>
        <taxon>Lentzea</taxon>
    </lineage>
</organism>
<evidence type="ECO:0000313" key="3">
    <source>
        <dbReference type="Proteomes" id="UP000199682"/>
    </source>
</evidence>
<feature type="region of interest" description="Disordered" evidence="1">
    <location>
        <begin position="1"/>
        <end position="75"/>
    </location>
</feature>
<feature type="region of interest" description="Disordered" evidence="1">
    <location>
        <begin position="113"/>
        <end position="324"/>
    </location>
</feature>
<sequence length="324" mass="33673">MSWPHSAAAGSPGAPTTTRTSPHFSTPACQARRTSETSAPSTGPLCPLWTSSPPGSRVRTSPPPAAAPVSRRGNAVDCGPASWPPFAYYIHNSLSWRTWPHCDGATADSTAYSRTWPPQGMTHSGVASAPPTSERRTAAREFSCSGGPAVSKTRTFATPTAHDGSSNGVSAASRQGGPSLLDQLRLLPTPTALDRRATARQAQTNTGAPDHAASAGSHPPLSQEALPPVGAQTLLTPRASDGAKGCPQQRGSKGELMLSSAAVRLHRQQPRTTTRGTRRPPKSTGATTPPRSPAGKPHSAARRHSPPNPDATDDQSSRPHSSNT</sequence>
<protein>
    <submittedName>
        <fullName evidence="2">Uncharacterized protein</fullName>
    </submittedName>
</protein>
<gene>
    <name evidence="2" type="ORF">SAMN04488074_13358</name>
</gene>
<feature type="compositionally biased region" description="Low complexity" evidence="1">
    <location>
        <begin position="1"/>
        <end position="22"/>
    </location>
</feature>
<evidence type="ECO:0000256" key="1">
    <source>
        <dbReference type="SAM" id="MobiDB-lite"/>
    </source>
</evidence>
<feature type="compositionally biased region" description="Polar residues" evidence="1">
    <location>
        <begin position="152"/>
        <end position="173"/>
    </location>
</feature>
<dbReference type="AlphaFoldDB" id="A0A1G9YIA8"/>
<reference evidence="3" key="1">
    <citation type="submission" date="2016-10" db="EMBL/GenBank/DDBJ databases">
        <authorList>
            <person name="Varghese N."/>
            <person name="Submissions S."/>
        </authorList>
    </citation>
    <scope>NUCLEOTIDE SEQUENCE [LARGE SCALE GENOMIC DNA]</scope>
    <source>
        <strain evidence="3">DSM 44796</strain>
    </source>
</reference>
<dbReference type="EMBL" id="FNET01000033">
    <property type="protein sequence ID" value="SDN08221.1"/>
    <property type="molecule type" value="Genomic_DNA"/>
</dbReference>
<accession>A0A1G9YIA8</accession>
<proteinExistence type="predicted"/>
<name>A0A1G9YIA8_9PSEU</name>